<evidence type="ECO:0000256" key="2">
    <source>
        <dbReference type="SAM" id="MobiDB-lite"/>
    </source>
</evidence>
<feature type="compositionally biased region" description="Basic and acidic residues" evidence="2">
    <location>
        <begin position="407"/>
        <end position="419"/>
    </location>
</feature>
<keyword evidence="4" id="KW-1185">Reference proteome</keyword>
<dbReference type="PANTHER" id="PTHR40515:SF1">
    <property type="entry name" value="CILIA- AND FLAGELLA-ASSOCIATED PROTEIN 157"/>
    <property type="match status" value="1"/>
</dbReference>
<gene>
    <name evidence="3" type="ORF">BSTOLATCC_MIC20711</name>
</gene>
<evidence type="ECO:0000313" key="4">
    <source>
        <dbReference type="Proteomes" id="UP001162131"/>
    </source>
</evidence>
<keyword evidence="1" id="KW-0175">Coiled coil</keyword>
<dbReference type="EMBL" id="CAJZBQ010000020">
    <property type="protein sequence ID" value="CAG9318233.1"/>
    <property type="molecule type" value="Genomic_DNA"/>
</dbReference>
<name>A0AAU9IX09_9CILI</name>
<dbReference type="PANTHER" id="PTHR40515">
    <property type="entry name" value="CILIA- AND FLAGELLA-ASSOCIATED PROTEIN 157"/>
    <property type="match status" value="1"/>
</dbReference>
<sequence length="426" mass="50511">MSDFESVALKRLQEIQQRLLESTPQLREAKKTKTKFLDQSKESRPTTSNSIKRKRDFREVNSKAADLENKISDLKRQIENEREKCRQMERDMQAREDRYMKREKEYRKSLAEYEAELRARSNYAEQPIEHQFNRNLDKINKLHEVIGENISNIQKKTSQILQEQEKDIKRQFETRMKEVNKDLDEEKKKKLEGVGNYAEKESQLTRELELMKASMDLIESKNEMLQKENSQIKLEFRNQQTGREVLLKEIVSIKRENAQLMEEISKYKEFNMSLSRDRSGYSPSLDQSAKTVNGRFPSSGSIDDDKNGRYESIINRLKRMLEAERKNLKTVRTAYARELQGKTELEQILRQCVDEIKAQITRSRPESREKEILLSPQDRERIIEMILSQERVLTLLYEKTFPSRAVTREKMDSLDKSSDEGEENNY</sequence>
<feature type="region of interest" description="Disordered" evidence="2">
    <location>
        <begin position="407"/>
        <end position="426"/>
    </location>
</feature>
<evidence type="ECO:0000256" key="1">
    <source>
        <dbReference type="SAM" id="Coils"/>
    </source>
</evidence>
<feature type="region of interest" description="Disordered" evidence="2">
    <location>
        <begin position="23"/>
        <end position="58"/>
    </location>
</feature>
<organism evidence="3 4">
    <name type="scientific">Blepharisma stoltei</name>
    <dbReference type="NCBI Taxonomy" id="1481888"/>
    <lineage>
        <taxon>Eukaryota</taxon>
        <taxon>Sar</taxon>
        <taxon>Alveolata</taxon>
        <taxon>Ciliophora</taxon>
        <taxon>Postciliodesmatophora</taxon>
        <taxon>Heterotrichea</taxon>
        <taxon>Heterotrichida</taxon>
        <taxon>Blepharismidae</taxon>
        <taxon>Blepharisma</taxon>
    </lineage>
</organism>
<reference evidence="3" key="1">
    <citation type="submission" date="2021-09" db="EMBL/GenBank/DDBJ databases">
        <authorList>
            <consortium name="AG Swart"/>
            <person name="Singh M."/>
            <person name="Singh A."/>
            <person name="Seah K."/>
            <person name="Emmerich C."/>
        </authorList>
    </citation>
    <scope>NUCLEOTIDE SEQUENCE</scope>
    <source>
        <strain evidence="3">ATCC30299</strain>
    </source>
</reference>
<feature type="coiled-coil region" evidence="1">
    <location>
        <begin position="169"/>
        <end position="263"/>
    </location>
</feature>
<protein>
    <submittedName>
        <fullName evidence="3">Uncharacterized protein</fullName>
    </submittedName>
</protein>
<evidence type="ECO:0000313" key="3">
    <source>
        <dbReference type="EMBL" id="CAG9318233.1"/>
    </source>
</evidence>
<dbReference type="Proteomes" id="UP001162131">
    <property type="component" value="Unassembled WGS sequence"/>
</dbReference>
<feature type="region of interest" description="Disordered" evidence="2">
    <location>
        <begin position="278"/>
        <end position="305"/>
    </location>
</feature>
<accession>A0AAU9IX09</accession>
<proteinExistence type="predicted"/>
<comment type="caution">
    <text evidence="3">The sequence shown here is derived from an EMBL/GenBank/DDBJ whole genome shotgun (WGS) entry which is preliminary data.</text>
</comment>
<feature type="compositionally biased region" description="Polar residues" evidence="2">
    <location>
        <begin position="281"/>
        <end position="301"/>
    </location>
</feature>
<feature type="compositionally biased region" description="Basic and acidic residues" evidence="2">
    <location>
        <begin position="27"/>
        <end position="44"/>
    </location>
</feature>
<dbReference type="AlphaFoldDB" id="A0AAU9IX09"/>